<evidence type="ECO:0000313" key="2">
    <source>
        <dbReference type="Proteomes" id="UP001258017"/>
    </source>
</evidence>
<comment type="caution">
    <text evidence="1">The sequence shown here is derived from an EMBL/GenBank/DDBJ whole genome shotgun (WGS) entry which is preliminary data.</text>
</comment>
<dbReference type="GO" id="GO:0005549">
    <property type="term" value="F:odorant binding"/>
    <property type="evidence" value="ECO:0007669"/>
    <property type="project" value="InterPro"/>
</dbReference>
<evidence type="ECO:0000313" key="1">
    <source>
        <dbReference type="EMBL" id="KAK2587937.1"/>
    </source>
</evidence>
<keyword evidence="2" id="KW-1185">Reference proteome</keyword>
<dbReference type="InterPro" id="IPR036728">
    <property type="entry name" value="PBP_GOBP_sf"/>
</dbReference>
<dbReference type="InterPro" id="IPR006170">
    <property type="entry name" value="PBP/GOBP"/>
</dbReference>
<dbReference type="Pfam" id="PF01395">
    <property type="entry name" value="PBP_GOBP"/>
    <property type="match status" value="1"/>
</dbReference>
<dbReference type="Gene3D" id="1.10.238.20">
    <property type="entry name" value="Pheromone/general odorant binding protein domain"/>
    <property type="match status" value="1"/>
</dbReference>
<dbReference type="SUPFAM" id="SSF47565">
    <property type="entry name" value="Insect pheromone/odorant-binding proteins"/>
    <property type="match status" value="1"/>
</dbReference>
<dbReference type="AlphaFoldDB" id="A0AAD9RXT7"/>
<reference evidence="1" key="2">
    <citation type="journal article" date="2023" name="Commun. Biol.">
        <title>Intrasexual cuticular hydrocarbon dimorphism in a wasp sheds light on hydrocarbon biosynthesis genes in Hymenoptera.</title>
        <authorList>
            <person name="Moris V.C."/>
            <person name="Podsiadlowski L."/>
            <person name="Martin S."/>
            <person name="Oeyen J.P."/>
            <person name="Donath A."/>
            <person name="Petersen M."/>
            <person name="Wilbrandt J."/>
            <person name="Misof B."/>
            <person name="Liedtke D."/>
            <person name="Thamm M."/>
            <person name="Scheiner R."/>
            <person name="Schmitt T."/>
            <person name="Niehuis O."/>
        </authorList>
    </citation>
    <scope>NUCLEOTIDE SEQUENCE</scope>
    <source>
        <strain evidence="1">GBR_01_08_01A</strain>
    </source>
</reference>
<dbReference type="SMART" id="SM00708">
    <property type="entry name" value="PhBP"/>
    <property type="match status" value="1"/>
</dbReference>
<reference evidence="1" key="1">
    <citation type="submission" date="2021-08" db="EMBL/GenBank/DDBJ databases">
        <authorList>
            <person name="Misof B."/>
            <person name="Oliver O."/>
            <person name="Podsiadlowski L."/>
            <person name="Donath A."/>
            <person name="Peters R."/>
            <person name="Mayer C."/>
            <person name="Rust J."/>
            <person name="Gunkel S."/>
            <person name="Lesny P."/>
            <person name="Martin S."/>
            <person name="Oeyen J.P."/>
            <person name="Petersen M."/>
            <person name="Panagiotis P."/>
            <person name="Wilbrandt J."/>
            <person name="Tanja T."/>
        </authorList>
    </citation>
    <scope>NUCLEOTIDE SEQUENCE</scope>
    <source>
        <strain evidence="1">GBR_01_08_01A</strain>
        <tissue evidence="1">Thorax + abdomen</tissue>
    </source>
</reference>
<dbReference type="CDD" id="cd23992">
    <property type="entry name" value="PBP_GOBP"/>
    <property type="match status" value="1"/>
</dbReference>
<accession>A0AAD9RXT7</accession>
<sequence>MHLAYVSGHDEEDPHEAVREKCGKEVGFTEDDLQLGKDNPEHYKCYLYCFLKELNIMDAFGNFYPQTAVNAINEDLRDASRPGVFKCYERTEGENELCEHAYDVIKCFAEDSPEIYQLLGIFSKPSRQQQQQQKQQKQQ</sequence>
<name>A0AAD9RXT7_9HYME</name>
<organism evidence="1 2">
    <name type="scientific">Odynerus spinipes</name>
    <dbReference type="NCBI Taxonomy" id="1348599"/>
    <lineage>
        <taxon>Eukaryota</taxon>
        <taxon>Metazoa</taxon>
        <taxon>Ecdysozoa</taxon>
        <taxon>Arthropoda</taxon>
        <taxon>Hexapoda</taxon>
        <taxon>Insecta</taxon>
        <taxon>Pterygota</taxon>
        <taxon>Neoptera</taxon>
        <taxon>Endopterygota</taxon>
        <taxon>Hymenoptera</taxon>
        <taxon>Apocrita</taxon>
        <taxon>Aculeata</taxon>
        <taxon>Vespoidea</taxon>
        <taxon>Vespidae</taxon>
        <taxon>Eumeninae</taxon>
        <taxon>Odynerus</taxon>
    </lineage>
</organism>
<protein>
    <submittedName>
        <fullName evidence="1">Uncharacterized protein</fullName>
    </submittedName>
</protein>
<dbReference type="EMBL" id="JAIFRP010000006">
    <property type="protein sequence ID" value="KAK2587937.1"/>
    <property type="molecule type" value="Genomic_DNA"/>
</dbReference>
<dbReference type="Proteomes" id="UP001258017">
    <property type="component" value="Unassembled WGS sequence"/>
</dbReference>
<proteinExistence type="predicted"/>
<gene>
    <name evidence="1" type="ORF">KPH14_004025</name>
</gene>